<dbReference type="InterPro" id="IPR011993">
    <property type="entry name" value="PH-like_dom_sf"/>
</dbReference>
<feature type="region of interest" description="Disordered" evidence="1">
    <location>
        <begin position="410"/>
        <end position="736"/>
    </location>
</feature>
<name>A0A9P6CBA6_9AGAR</name>
<feature type="compositionally biased region" description="Low complexity" evidence="1">
    <location>
        <begin position="23"/>
        <end position="51"/>
    </location>
</feature>
<dbReference type="SUPFAM" id="SSF52075">
    <property type="entry name" value="Outer arm dynein light chain 1"/>
    <property type="match status" value="1"/>
</dbReference>
<feature type="compositionally biased region" description="Polar residues" evidence="1">
    <location>
        <begin position="443"/>
        <end position="459"/>
    </location>
</feature>
<dbReference type="SMART" id="SM00325">
    <property type="entry name" value="RhoGEF"/>
    <property type="match status" value="1"/>
</dbReference>
<accession>A0A9P6CBA6</accession>
<organism evidence="3 4">
    <name type="scientific">Macrolepiota fuliginosa MF-IS2</name>
    <dbReference type="NCBI Taxonomy" id="1400762"/>
    <lineage>
        <taxon>Eukaryota</taxon>
        <taxon>Fungi</taxon>
        <taxon>Dikarya</taxon>
        <taxon>Basidiomycota</taxon>
        <taxon>Agaricomycotina</taxon>
        <taxon>Agaricomycetes</taxon>
        <taxon>Agaricomycetidae</taxon>
        <taxon>Agaricales</taxon>
        <taxon>Agaricineae</taxon>
        <taxon>Agaricaceae</taxon>
        <taxon>Macrolepiota</taxon>
    </lineage>
</organism>
<dbReference type="PROSITE" id="PS50010">
    <property type="entry name" value="DH_2"/>
    <property type="match status" value="1"/>
</dbReference>
<feature type="region of interest" description="Disordered" evidence="1">
    <location>
        <begin position="154"/>
        <end position="182"/>
    </location>
</feature>
<dbReference type="Proteomes" id="UP000807342">
    <property type="component" value="Unassembled WGS sequence"/>
</dbReference>
<dbReference type="GO" id="GO:0005085">
    <property type="term" value="F:guanyl-nucleotide exchange factor activity"/>
    <property type="evidence" value="ECO:0007669"/>
    <property type="project" value="InterPro"/>
</dbReference>
<feature type="compositionally biased region" description="Low complexity" evidence="1">
    <location>
        <begin position="672"/>
        <end position="685"/>
    </location>
</feature>
<keyword evidence="4" id="KW-1185">Reference proteome</keyword>
<feature type="compositionally biased region" description="Polar residues" evidence="1">
    <location>
        <begin position="67"/>
        <end position="78"/>
    </location>
</feature>
<reference evidence="3" key="1">
    <citation type="submission" date="2020-11" db="EMBL/GenBank/DDBJ databases">
        <authorList>
            <consortium name="DOE Joint Genome Institute"/>
            <person name="Ahrendt S."/>
            <person name="Riley R."/>
            <person name="Andreopoulos W."/>
            <person name="Labutti K."/>
            <person name="Pangilinan J."/>
            <person name="Ruiz-Duenas F.J."/>
            <person name="Barrasa J.M."/>
            <person name="Sanchez-Garcia M."/>
            <person name="Camarero S."/>
            <person name="Miyauchi S."/>
            <person name="Serrano A."/>
            <person name="Linde D."/>
            <person name="Babiker R."/>
            <person name="Drula E."/>
            <person name="Ayuso-Fernandez I."/>
            <person name="Pacheco R."/>
            <person name="Padilla G."/>
            <person name="Ferreira P."/>
            <person name="Barriuso J."/>
            <person name="Kellner H."/>
            <person name="Castanera R."/>
            <person name="Alfaro M."/>
            <person name="Ramirez L."/>
            <person name="Pisabarro A.G."/>
            <person name="Kuo A."/>
            <person name="Tritt A."/>
            <person name="Lipzen A."/>
            <person name="He G."/>
            <person name="Yan M."/>
            <person name="Ng V."/>
            <person name="Cullen D."/>
            <person name="Martin F."/>
            <person name="Rosso M.-N."/>
            <person name="Henrissat B."/>
            <person name="Hibbett D."/>
            <person name="Martinez A.T."/>
            <person name="Grigoriev I.V."/>
        </authorList>
    </citation>
    <scope>NUCLEOTIDE SEQUENCE</scope>
    <source>
        <strain evidence="3">MF-IS2</strain>
    </source>
</reference>
<dbReference type="GO" id="GO:0005737">
    <property type="term" value="C:cytoplasm"/>
    <property type="evidence" value="ECO:0007669"/>
    <property type="project" value="TreeGrafter"/>
</dbReference>
<dbReference type="GO" id="GO:0035556">
    <property type="term" value="P:intracellular signal transduction"/>
    <property type="evidence" value="ECO:0007669"/>
    <property type="project" value="InterPro"/>
</dbReference>
<feature type="compositionally biased region" description="Polar residues" evidence="1">
    <location>
        <begin position="597"/>
        <end position="610"/>
    </location>
</feature>
<dbReference type="InterPro" id="IPR001331">
    <property type="entry name" value="GDS_CDC24_CS"/>
</dbReference>
<dbReference type="Pfam" id="PF00621">
    <property type="entry name" value="RhoGEF"/>
    <property type="match status" value="1"/>
</dbReference>
<evidence type="ECO:0000313" key="4">
    <source>
        <dbReference type="Proteomes" id="UP000807342"/>
    </source>
</evidence>
<dbReference type="PANTHER" id="PTHR12673:SF270">
    <property type="entry name" value="FYVE-TYPE DOMAIN-CONTAINING PROTEIN"/>
    <property type="match status" value="1"/>
</dbReference>
<feature type="domain" description="DH" evidence="2">
    <location>
        <begin position="952"/>
        <end position="1218"/>
    </location>
</feature>
<dbReference type="InterPro" id="IPR035899">
    <property type="entry name" value="DBL_dom_sf"/>
</dbReference>
<dbReference type="Gene3D" id="1.20.900.10">
    <property type="entry name" value="Dbl homology (DH) domain"/>
    <property type="match status" value="1"/>
</dbReference>
<dbReference type="SUPFAM" id="SSF50729">
    <property type="entry name" value="PH domain-like"/>
    <property type="match status" value="1"/>
</dbReference>
<feature type="compositionally biased region" description="Acidic residues" evidence="1">
    <location>
        <begin position="154"/>
        <end position="166"/>
    </location>
</feature>
<gene>
    <name evidence="3" type="ORF">P691DRAFT_654979</name>
</gene>
<dbReference type="EMBL" id="MU151051">
    <property type="protein sequence ID" value="KAF9454883.1"/>
    <property type="molecule type" value="Genomic_DNA"/>
</dbReference>
<dbReference type="InterPro" id="IPR000219">
    <property type="entry name" value="DH_dom"/>
</dbReference>
<feature type="compositionally biased region" description="Low complexity" evidence="1">
    <location>
        <begin position="105"/>
        <end position="125"/>
    </location>
</feature>
<dbReference type="Gene3D" id="3.80.10.10">
    <property type="entry name" value="Ribonuclease Inhibitor"/>
    <property type="match status" value="1"/>
</dbReference>
<feature type="compositionally biased region" description="Polar residues" evidence="1">
    <location>
        <begin position="526"/>
        <end position="539"/>
    </location>
</feature>
<feature type="compositionally biased region" description="Basic and acidic residues" evidence="1">
    <location>
        <begin position="490"/>
        <end position="506"/>
    </location>
</feature>
<sequence>MHLPDPSHFPDPYPSRTSHHHLASPSTLSSAGSSSTRSSAYTSSGSALASTDYAHIHVASGDDDGTQAGTLTPESFSQILPKDDQVLPRPRVSHHKSQLDQGRWSESYSSSIRSRSSSLGNNSSGHGHETSSPNLKEKPSYDMGWIVDEKDEVGLSEEETDDDQPLTDDHDGGLDEAEEERTSAAVIADEGRGLIIQADSTPIVQLQVQPGTTHLLIGSSTTPNAVPAFLANTLPQICHSLLALDISANFLSALPPILAVCTNLEELNVASNPLRVLPVFLADLANLRVLIADSTIISTLPDAMVDLDKLHTISIRRNKLHALPGWLCMLPALQTLCVDHNPFQGPWKALVEPLLAKTPMTPMYPPSTPIFPLPSGSFQDSNGDTEADATDIDEMSDVELGSGQQEAFIQSPEDEDQTITPDRAPHLGRAVTSPLPVKPQASRGLSRTRTTPNRTYFEQTRTKPGLPSGQSPLQNAPPITRQQSETAVVRGDRELRKMKSAGDLRRGKSTTAVNEETHLPIPSPKATVTTSQSSINLTMSSSPPPAVPPISKRYGSLGPASSLGSPTPRPNLNAMRSQLSTSLWDNPSDPAVDPSGFSRNSLASSSTGSSQPPPIPKLPSHEISDGKGLHRSRPSRDGKDKGSRWGFLKKMSMGKIKVEPPPPLPPHPRPNSRPSASASASPIPDRFSKTPQIDLRFSTSGLDAILPPLTPPQTQKTPPPLRKQPSSDLLRGSPSIASTTTLVSTISTVASSTTASNSLLAPLAPTSRAGKRRSFLPIDAPGPGILNIPIPDNSKFVPGVTATGDSSEDAEARVATPSPTIDAEQYQRKEEERAREAYMRALRSVMAYLKDMNDLSLSQQTNPLSMYGHAPEEMMGRARRPTTTVSDNLREVSIALSGTTIAPSTVDGASQLRPAETIAGLRSGTSSQTMSVATTDSNGSSEERKYKDDKGKRAMIIKEIVVTERTYVKGLQELVDIYIKPGTMPVNILSGVGSGKETVVPMSERKIVFAGIEALFSFHNESFLPALEKAAALMMQSREELQQADADGQMSMNVAKAVGDIFVKHAAFMKMYSSYINNFDNSVQRVKYWTSDRQVATAPPSTVTSPASSTVQLASLGLSMSVVPGVTPDVPGSTGFPTLSTSQRRRLKSYLKRCRMSPRHTQLNLEGYLLLPVQRIPRYRLLLEELLRNTPPVYEYMEDPLDRALAEISSLANNMNEGKRESESRHKLVQWQARIRGRFPSPLVQPHRRLIMDGPLLLTRVVRKAVVSFDTINSQGDVAAVQVDCLTPELTPRPLIGILCNDLLVLCRDPSDGQDPNSQVDLWAVLRMQTLPQPASIVHGNALRLVDNKAILYFDAPSPSDALNWYRAINLHIPASKT</sequence>
<dbReference type="PANTHER" id="PTHR12673">
    <property type="entry name" value="FACIOGENITAL DYSPLASIA PROTEIN"/>
    <property type="match status" value="1"/>
</dbReference>
<proteinExistence type="predicted"/>
<dbReference type="InterPro" id="IPR051092">
    <property type="entry name" value="FYVE_RhoGEF_PH"/>
</dbReference>
<dbReference type="Gene3D" id="2.30.29.30">
    <property type="entry name" value="Pleckstrin-homology domain (PH domain)/Phosphotyrosine-binding domain (PTB)"/>
    <property type="match status" value="1"/>
</dbReference>
<evidence type="ECO:0000259" key="2">
    <source>
        <dbReference type="PROSITE" id="PS50010"/>
    </source>
</evidence>
<feature type="region of interest" description="Disordered" evidence="1">
    <location>
        <begin position="1"/>
        <end position="141"/>
    </location>
</feature>
<feature type="compositionally biased region" description="Polar residues" evidence="1">
    <location>
        <begin position="574"/>
        <end position="585"/>
    </location>
</feature>
<evidence type="ECO:0000256" key="1">
    <source>
        <dbReference type="SAM" id="MobiDB-lite"/>
    </source>
</evidence>
<dbReference type="PROSITE" id="PS00741">
    <property type="entry name" value="DH_1"/>
    <property type="match status" value="1"/>
</dbReference>
<feature type="compositionally biased region" description="Polar residues" evidence="1">
    <location>
        <begin position="923"/>
        <end position="940"/>
    </location>
</feature>
<evidence type="ECO:0000313" key="3">
    <source>
        <dbReference type="EMBL" id="KAF9454883.1"/>
    </source>
</evidence>
<feature type="compositionally biased region" description="Basic and acidic residues" evidence="1">
    <location>
        <begin position="619"/>
        <end position="643"/>
    </location>
</feature>
<dbReference type="SUPFAM" id="SSF48065">
    <property type="entry name" value="DBL homology domain (DH-domain)"/>
    <property type="match status" value="1"/>
</dbReference>
<feature type="compositionally biased region" description="Pro residues" evidence="1">
    <location>
        <begin position="659"/>
        <end position="671"/>
    </location>
</feature>
<dbReference type="OrthoDB" id="660555at2759"/>
<dbReference type="CDD" id="cd00160">
    <property type="entry name" value="RhoGEF"/>
    <property type="match status" value="1"/>
</dbReference>
<dbReference type="InterPro" id="IPR032675">
    <property type="entry name" value="LRR_dom_sf"/>
</dbReference>
<feature type="region of interest" description="Disordered" evidence="1">
    <location>
        <begin position="921"/>
        <end position="949"/>
    </location>
</feature>
<comment type="caution">
    <text evidence="3">The sequence shown here is derived from an EMBL/GenBank/DDBJ whole genome shotgun (WGS) entry which is preliminary data.</text>
</comment>
<feature type="compositionally biased region" description="Low complexity" evidence="1">
    <location>
        <begin position="549"/>
        <end position="566"/>
    </location>
</feature>
<protein>
    <recommendedName>
        <fullName evidence="2">DH domain-containing protein</fullName>
    </recommendedName>
</protein>